<proteinExistence type="predicted"/>
<organism evidence="2 3">
    <name type="scientific">Mobilicoccus caccae</name>
    <dbReference type="NCBI Taxonomy" id="1859295"/>
    <lineage>
        <taxon>Bacteria</taxon>
        <taxon>Bacillati</taxon>
        <taxon>Actinomycetota</taxon>
        <taxon>Actinomycetes</taxon>
        <taxon>Micrococcales</taxon>
        <taxon>Dermatophilaceae</taxon>
        <taxon>Mobilicoccus</taxon>
    </lineage>
</organism>
<gene>
    <name evidence="2" type="ORF">GCM10025883_00700</name>
</gene>
<feature type="region of interest" description="Disordered" evidence="1">
    <location>
        <begin position="1"/>
        <end position="29"/>
    </location>
</feature>
<protein>
    <submittedName>
        <fullName evidence="2">Uncharacterized protein</fullName>
    </submittedName>
</protein>
<evidence type="ECO:0000313" key="3">
    <source>
        <dbReference type="Proteomes" id="UP001157126"/>
    </source>
</evidence>
<evidence type="ECO:0000256" key="1">
    <source>
        <dbReference type="SAM" id="MobiDB-lite"/>
    </source>
</evidence>
<name>A0ABQ6IKZ7_9MICO</name>
<evidence type="ECO:0000313" key="2">
    <source>
        <dbReference type="EMBL" id="GMA38025.1"/>
    </source>
</evidence>
<dbReference type="EMBL" id="BSUO01000001">
    <property type="protein sequence ID" value="GMA38025.1"/>
    <property type="molecule type" value="Genomic_DNA"/>
</dbReference>
<comment type="caution">
    <text evidence="2">The sequence shown here is derived from an EMBL/GenBank/DDBJ whole genome shotgun (WGS) entry which is preliminary data.</text>
</comment>
<sequence length="89" mass="9647">MPGKTPQRGKQEGGFDNPELKSGLLSDNITPVQREGLGRLSRLLRMPPRELLDSLRSGKGLGFLLAARRLGPSSLFGMFDKGLLIDAEA</sequence>
<keyword evidence="3" id="KW-1185">Reference proteome</keyword>
<dbReference type="Proteomes" id="UP001157126">
    <property type="component" value="Unassembled WGS sequence"/>
</dbReference>
<reference evidence="3" key="1">
    <citation type="journal article" date="2019" name="Int. J. Syst. Evol. Microbiol.">
        <title>The Global Catalogue of Microorganisms (GCM) 10K type strain sequencing project: providing services to taxonomists for standard genome sequencing and annotation.</title>
        <authorList>
            <consortium name="The Broad Institute Genomics Platform"/>
            <consortium name="The Broad Institute Genome Sequencing Center for Infectious Disease"/>
            <person name="Wu L."/>
            <person name="Ma J."/>
        </authorList>
    </citation>
    <scope>NUCLEOTIDE SEQUENCE [LARGE SCALE GENOMIC DNA]</scope>
    <source>
        <strain evidence="3">NBRC 113072</strain>
    </source>
</reference>
<accession>A0ABQ6IKZ7</accession>
<dbReference type="RefSeq" id="WP_284302124.1">
    <property type="nucleotide sequence ID" value="NZ_BSUO01000001.1"/>
</dbReference>